<keyword evidence="6" id="KW-1185">Reference proteome</keyword>
<sequence>MGIQELPQNTIRALGANQALTDPASLVKELLDNALDANANSISVEISNNTLDTIQVRDNGHGIAPEDRELVARRYCTSKISRHQDLKDIGGSSLGFRGEALASAAELSGGLVITTRVEGEQVSAALRINQQGEVVGQDRASSSIGTTVKITDYIKANPVRKQVALKNTESCLKKIKRMLQAYAFARPHVRISLKVLKAKNNKGDFVYAPKPNGNAEDAAFKIVGAACSSQCMWSVLEERSFTLQAFLPRPDADLNKVCNTGTFLSIDARPVSTTRGHLKQMTKIYRESLKALHPTHGEIKEPFLFLEISCPQGAYDANIEPAKDDVLFEDADIVVEMVKQLFRTVYEPAPDVPIPVDEPIKRHAAVTQHVEEFADFDMAFGDDLSTAPAVVSQITEQSRTYDADNLLEGIGNQRPRNDDAMESAAERRNLRSTMYGCDEEDVDLYQNQPLTDSTETDMEELRQARKDRTLSNPWTLAKLNTANRRPDVAADTSVQRALSSSPMRLEKSGHANLPLGLPTPRASSPNRPAESFHPSDHVPQMRIARDGRMIDDPSPLPPPQRYMPTPMTARPNRDARSPSLFEDMTPSVYDRSSQPIGGAMGTGTPLDAIPQAPGRSSRSPIKRQQPRVNKPFVPPTRVESEREKVWFDNVEPAPRSNGAGRARKSQGHHNTDNLVTQGELGDLIEDGRALTPPRANRDIRDFVGRDPSIDLGNFIEGRNVAQDRPAIRPAVSETHDEESHPPPPIRRDFVPASELTILDSEPDLPSKQDPRPPKRRKTADRPALQELSPNIAAPTSIIIDDDEPRPTTTTSTCAPSRRRSSKGTLRSKSSRLPLERTPAGKRVHDLATSITIDTAELASLAGRGHLRHTLPGYEQSAEDGDGGAFRELNSDFDGLATRLHRLLLNAGSEGEVDETAIVHRDALRSEIETAFTQYEEQMAELPGLTLSSF</sequence>
<feature type="compositionally biased region" description="Polar residues" evidence="3">
    <location>
        <begin position="492"/>
        <end position="502"/>
    </location>
</feature>
<dbReference type="InterPro" id="IPR036890">
    <property type="entry name" value="HATPase_C_sf"/>
</dbReference>
<dbReference type="PROSITE" id="PS00058">
    <property type="entry name" value="DNA_MISMATCH_REPAIR_1"/>
    <property type="match status" value="1"/>
</dbReference>
<dbReference type="GO" id="GO:0032389">
    <property type="term" value="C:MutLalpha complex"/>
    <property type="evidence" value="ECO:0007669"/>
    <property type="project" value="TreeGrafter"/>
</dbReference>
<dbReference type="GO" id="GO:0016887">
    <property type="term" value="F:ATP hydrolysis activity"/>
    <property type="evidence" value="ECO:0007669"/>
    <property type="project" value="InterPro"/>
</dbReference>
<keyword evidence="2" id="KW-0227">DNA damage</keyword>
<dbReference type="EMBL" id="LAFY01005794">
    <property type="protein sequence ID" value="KJX92594.1"/>
    <property type="molecule type" value="Genomic_DNA"/>
</dbReference>
<dbReference type="SUPFAM" id="SSF54211">
    <property type="entry name" value="Ribosomal protein S5 domain 2-like"/>
    <property type="match status" value="1"/>
</dbReference>
<evidence type="ECO:0000313" key="5">
    <source>
        <dbReference type="EMBL" id="KJX92594.1"/>
    </source>
</evidence>
<evidence type="ECO:0000313" key="6">
    <source>
        <dbReference type="Proteomes" id="UP000033647"/>
    </source>
</evidence>
<dbReference type="InterPro" id="IPR020568">
    <property type="entry name" value="Ribosomal_Su5_D2-typ_SF"/>
</dbReference>
<dbReference type="PANTHER" id="PTHR10073:SF41">
    <property type="entry name" value="MISMATCH REPAIR PROTEIN, PUTATIVE (AFU_ORTHOLOGUE AFUA_8G05820)-RELATED"/>
    <property type="match status" value="1"/>
</dbReference>
<gene>
    <name evidence="5" type="ORF">TI39_contig5839g00003</name>
</gene>
<dbReference type="Gene3D" id="3.30.565.10">
    <property type="entry name" value="Histidine kinase-like ATPase, C-terminal domain"/>
    <property type="match status" value="1"/>
</dbReference>
<dbReference type="GO" id="GO:0005524">
    <property type="term" value="F:ATP binding"/>
    <property type="evidence" value="ECO:0007669"/>
    <property type="project" value="InterPro"/>
</dbReference>
<dbReference type="AlphaFoldDB" id="A0A0F4G5L0"/>
<dbReference type="GO" id="GO:0006298">
    <property type="term" value="P:mismatch repair"/>
    <property type="evidence" value="ECO:0007669"/>
    <property type="project" value="InterPro"/>
</dbReference>
<dbReference type="InterPro" id="IPR014721">
    <property type="entry name" value="Ribsml_uS5_D2-typ_fold_subgr"/>
</dbReference>
<dbReference type="Pfam" id="PF01119">
    <property type="entry name" value="DNA_mis_repair"/>
    <property type="match status" value="1"/>
</dbReference>
<feature type="region of interest" description="Disordered" evidence="3">
    <location>
        <begin position="757"/>
        <end position="837"/>
    </location>
</feature>
<comment type="similarity">
    <text evidence="1">Belongs to the DNA mismatch repair MutL/HexB family.</text>
</comment>
<dbReference type="SUPFAM" id="SSF55874">
    <property type="entry name" value="ATPase domain of HSP90 chaperone/DNA topoisomerase II/histidine kinase"/>
    <property type="match status" value="1"/>
</dbReference>
<dbReference type="Gene3D" id="3.30.230.10">
    <property type="match status" value="1"/>
</dbReference>
<organism evidence="5 6">
    <name type="scientific">Zymoseptoria brevis</name>
    <dbReference type="NCBI Taxonomy" id="1047168"/>
    <lineage>
        <taxon>Eukaryota</taxon>
        <taxon>Fungi</taxon>
        <taxon>Dikarya</taxon>
        <taxon>Ascomycota</taxon>
        <taxon>Pezizomycotina</taxon>
        <taxon>Dothideomycetes</taxon>
        <taxon>Dothideomycetidae</taxon>
        <taxon>Mycosphaerellales</taxon>
        <taxon>Mycosphaerellaceae</taxon>
        <taxon>Zymoseptoria</taxon>
    </lineage>
</organism>
<feature type="compositionally biased region" description="Basic and acidic residues" evidence="3">
    <location>
        <begin position="415"/>
        <end position="424"/>
    </location>
</feature>
<feature type="domain" description="DNA mismatch repair protein S5" evidence="4">
    <location>
        <begin position="219"/>
        <end position="347"/>
    </location>
</feature>
<dbReference type="Pfam" id="PF13589">
    <property type="entry name" value="HATPase_c_3"/>
    <property type="match status" value="1"/>
</dbReference>
<evidence type="ECO:0000256" key="3">
    <source>
        <dbReference type="SAM" id="MobiDB-lite"/>
    </source>
</evidence>
<accession>A0A0F4G5L0</accession>
<dbReference type="NCBIfam" id="TIGR00585">
    <property type="entry name" value="mutl"/>
    <property type="match status" value="1"/>
</dbReference>
<dbReference type="InterPro" id="IPR002099">
    <property type="entry name" value="MutL/Mlh/PMS"/>
</dbReference>
<feature type="region of interest" description="Disordered" evidence="3">
    <location>
        <begin position="405"/>
        <end position="424"/>
    </location>
</feature>
<comment type="caution">
    <text evidence="5">The sequence shown here is derived from an EMBL/GenBank/DDBJ whole genome shotgun (WGS) entry which is preliminary data.</text>
</comment>
<dbReference type="InterPro" id="IPR013507">
    <property type="entry name" value="DNA_mismatch_S5_2-like"/>
</dbReference>
<name>A0A0F4G5L0_9PEZI</name>
<dbReference type="PANTHER" id="PTHR10073">
    <property type="entry name" value="DNA MISMATCH REPAIR PROTEIN MLH, PMS, MUTL"/>
    <property type="match status" value="1"/>
</dbReference>
<dbReference type="GO" id="GO:0140664">
    <property type="term" value="F:ATP-dependent DNA damage sensor activity"/>
    <property type="evidence" value="ECO:0007669"/>
    <property type="project" value="InterPro"/>
</dbReference>
<protein>
    <recommendedName>
        <fullName evidence="4">DNA mismatch repair protein S5 domain-containing protein</fullName>
    </recommendedName>
</protein>
<dbReference type="InterPro" id="IPR038973">
    <property type="entry name" value="MutL/Mlh/Pms-like"/>
</dbReference>
<dbReference type="FunFam" id="3.30.565.10:FF:000017">
    <property type="entry name" value="PMS1 homolog 1, mismatch repair system component"/>
    <property type="match status" value="1"/>
</dbReference>
<proteinExistence type="inferred from homology"/>
<dbReference type="OrthoDB" id="10263226at2759"/>
<dbReference type="Proteomes" id="UP000033647">
    <property type="component" value="Unassembled WGS sequence"/>
</dbReference>
<reference evidence="5 6" key="1">
    <citation type="submission" date="2015-03" db="EMBL/GenBank/DDBJ databases">
        <title>RNA-seq based gene annotation and comparative genomics of four Zymoseptoria species reveal species-specific pathogenicity related genes and transposable element activity.</title>
        <authorList>
            <person name="Grandaubert J."/>
            <person name="Bhattacharyya A."/>
            <person name="Stukenbrock E.H."/>
        </authorList>
    </citation>
    <scope>NUCLEOTIDE SEQUENCE [LARGE SCALE GENOMIC DNA]</scope>
    <source>
        <strain evidence="5 6">Zb18110</strain>
    </source>
</reference>
<dbReference type="GO" id="GO:0030983">
    <property type="term" value="F:mismatched DNA binding"/>
    <property type="evidence" value="ECO:0007669"/>
    <property type="project" value="InterPro"/>
</dbReference>
<feature type="region of interest" description="Disordered" evidence="3">
    <location>
        <begin position="479"/>
        <end position="675"/>
    </location>
</feature>
<dbReference type="InterPro" id="IPR014762">
    <property type="entry name" value="DNA_mismatch_repair_CS"/>
</dbReference>
<evidence type="ECO:0000256" key="1">
    <source>
        <dbReference type="ARBA" id="ARBA00006082"/>
    </source>
</evidence>
<dbReference type="GO" id="GO:0061982">
    <property type="term" value="P:meiosis I cell cycle process"/>
    <property type="evidence" value="ECO:0007669"/>
    <property type="project" value="UniProtKB-ARBA"/>
</dbReference>
<dbReference type="SMART" id="SM01340">
    <property type="entry name" value="DNA_mis_repair"/>
    <property type="match status" value="1"/>
</dbReference>
<evidence type="ECO:0000256" key="2">
    <source>
        <dbReference type="ARBA" id="ARBA00022763"/>
    </source>
</evidence>
<dbReference type="STRING" id="1047168.A0A0F4G5L0"/>
<evidence type="ECO:0000259" key="4">
    <source>
        <dbReference type="SMART" id="SM01340"/>
    </source>
</evidence>